<accession>A0A1Z4JHL1</accession>
<protein>
    <submittedName>
        <fullName evidence="2">Uncharacterized protein</fullName>
    </submittedName>
</protein>
<keyword evidence="1" id="KW-0812">Transmembrane</keyword>
<dbReference type="EMBL" id="AP018203">
    <property type="protein sequence ID" value="BAY56252.1"/>
    <property type="molecule type" value="Genomic_DNA"/>
</dbReference>
<keyword evidence="1" id="KW-1133">Transmembrane helix</keyword>
<keyword evidence="1" id="KW-0472">Membrane</keyword>
<dbReference type="AlphaFoldDB" id="A0A1Z4JHL1"/>
<feature type="transmembrane region" description="Helical" evidence="1">
    <location>
        <begin position="12"/>
        <end position="36"/>
    </location>
</feature>
<proteinExistence type="predicted"/>
<organism evidence="2 3">
    <name type="scientific">Leptolyngbya boryana NIES-2135</name>
    <dbReference type="NCBI Taxonomy" id="1973484"/>
    <lineage>
        <taxon>Bacteria</taxon>
        <taxon>Bacillati</taxon>
        <taxon>Cyanobacteriota</taxon>
        <taxon>Cyanophyceae</taxon>
        <taxon>Leptolyngbyales</taxon>
        <taxon>Leptolyngbyaceae</taxon>
        <taxon>Leptolyngbya group</taxon>
        <taxon>Leptolyngbya</taxon>
    </lineage>
</organism>
<name>A0A1Z4JHL1_LEPBY</name>
<evidence type="ECO:0000256" key="1">
    <source>
        <dbReference type="SAM" id="Phobius"/>
    </source>
</evidence>
<sequence length="111" mass="12521">MLDDDREIGKIGMIAFTVVSLLMGLLAYCCFTPTLQGLEFATFFFSTNGYSIPIPLPFWVAGWIYIFASISFLLAALWSFGFYLMSPGKNPDYEEYLYPSSEAKDNHTNSL</sequence>
<dbReference type="Proteomes" id="UP000217895">
    <property type="component" value="Chromosome"/>
</dbReference>
<feature type="transmembrane region" description="Helical" evidence="1">
    <location>
        <begin position="56"/>
        <end position="80"/>
    </location>
</feature>
<evidence type="ECO:0000313" key="3">
    <source>
        <dbReference type="Proteomes" id="UP000217895"/>
    </source>
</evidence>
<keyword evidence="3" id="KW-1185">Reference proteome</keyword>
<evidence type="ECO:0000313" key="2">
    <source>
        <dbReference type="EMBL" id="BAY56252.1"/>
    </source>
</evidence>
<reference evidence="2 3" key="1">
    <citation type="submission" date="2017-06" db="EMBL/GenBank/DDBJ databases">
        <title>Genome sequencing of cyanobaciteial culture collection at National Institute for Environmental Studies (NIES).</title>
        <authorList>
            <person name="Hirose Y."/>
            <person name="Shimura Y."/>
            <person name="Fujisawa T."/>
            <person name="Nakamura Y."/>
            <person name="Kawachi M."/>
        </authorList>
    </citation>
    <scope>NUCLEOTIDE SEQUENCE [LARGE SCALE GENOMIC DNA]</scope>
    <source>
        <strain evidence="2 3">NIES-2135</strain>
    </source>
</reference>
<gene>
    <name evidence="2" type="ORF">NIES2135_30820</name>
</gene>